<dbReference type="PRINTS" id="PR01438">
    <property type="entry name" value="UNVRSLSTRESS"/>
</dbReference>
<organism evidence="3 4">
    <name type="scientific">Tenuifilum thalassicum</name>
    <dbReference type="NCBI Taxonomy" id="2590900"/>
    <lineage>
        <taxon>Bacteria</taxon>
        <taxon>Pseudomonadati</taxon>
        <taxon>Bacteroidota</taxon>
        <taxon>Bacteroidia</taxon>
        <taxon>Bacteroidales</taxon>
        <taxon>Tenuifilaceae</taxon>
        <taxon>Tenuifilum</taxon>
    </lineage>
</organism>
<feature type="domain" description="UspA" evidence="2">
    <location>
        <begin position="1"/>
        <end position="136"/>
    </location>
</feature>
<dbReference type="InterPro" id="IPR006016">
    <property type="entry name" value="UspA"/>
</dbReference>
<dbReference type="SUPFAM" id="SSF52402">
    <property type="entry name" value="Adenine nucleotide alpha hydrolases-like"/>
    <property type="match status" value="2"/>
</dbReference>
<evidence type="ECO:0000313" key="4">
    <source>
        <dbReference type="Proteomes" id="UP000500961"/>
    </source>
</evidence>
<feature type="domain" description="UspA" evidence="2">
    <location>
        <begin position="144"/>
        <end position="269"/>
    </location>
</feature>
<reference evidence="3 4" key="1">
    <citation type="submission" date="2019-07" db="EMBL/GenBank/DDBJ databases">
        <title>Thalassofilum flectens gen. nov., sp. nov., a novel moderate thermophilic anaerobe from a shallow sea hot spring in Kunashir Island (Russia), representing a new family in the order Bacteroidales, and proposal of Thalassofilacea fam. nov.</title>
        <authorList>
            <person name="Kochetkova T.V."/>
            <person name="Podosokorskaya O.A."/>
            <person name="Novikov A."/>
            <person name="Elcheninov A.G."/>
            <person name="Toshchakov S.V."/>
            <person name="Kublanov I.V."/>
        </authorList>
    </citation>
    <scope>NUCLEOTIDE SEQUENCE [LARGE SCALE GENOMIC DNA]</scope>
    <source>
        <strain evidence="3 4">38-H</strain>
    </source>
</reference>
<dbReference type="PANTHER" id="PTHR46268:SF6">
    <property type="entry name" value="UNIVERSAL STRESS PROTEIN UP12"/>
    <property type="match status" value="1"/>
</dbReference>
<gene>
    <name evidence="3" type="ORF">FHG85_00980</name>
</gene>
<dbReference type="Gene3D" id="3.40.50.620">
    <property type="entry name" value="HUPs"/>
    <property type="match status" value="2"/>
</dbReference>
<dbReference type="PANTHER" id="PTHR46268">
    <property type="entry name" value="STRESS RESPONSE PROTEIN NHAX"/>
    <property type="match status" value="1"/>
</dbReference>
<dbReference type="RefSeq" id="WP_173072413.1">
    <property type="nucleotide sequence ID" value="NZ_CP041345.1"/>
</dbReference>
<dbReference type="CDD" id="cd00293">
    <property type="entry name" value="USP-like"/>
    <property type="match status" value="2"/>
</dbReference>
<dbReference type="InterPro" id="IPR006015">
    <property type="entry name" value="Universal_stress_UspA"/>
</dbReference>
<sequence>MKHIIVPIDFSKESLNGLRLAILFANRFDSVVQMVHVQKFPTSLTPGQFEEEEKIIEGKLQKLVEEYSTKMENSANLTYIVKKGKIYQEVVNQAHAFEESAIICSTHGASGFEEFFIGSNAFRIISATQCPVITIRHGSMPRDIKKIILPIDVSADTRQKVPITTEIAKAFDAEVHVIAVATTHSEEVDLKLNAFTKQVCTYLKEHDVRFQKASLRGDNITDITIEYSLDVNADLVSIMTEQNFAISDFVLGSHAQKMLSRSPIPVLSVTPKEVFIMGSFKTFGSDY</sequence>
<comment type="similarity">
    <text evidence="1">Belongs to the universal stress protein A family.</text>
</comment>
<dbReference type="Pfam" id="PF00582">
    <property type="entry name" value="Usp"/>
    <property type="match status" value="2"/>
</dbReference>
<keyword evidence="4" id="KW-1185">Reference proteome</keyword>
<dbReference type="Proteomes" id="UP000500961">
    <property type="component" value="Chromosome"/>
</dbReference>
<dbReference type="AlphaFoldDB" id="A0A7D4BCW8"/>
<evidence type="ECO:0000313" key="3">
    <source>
        <dbReference type="EMBL" id="QKG78898.1"/>
    </source>
</evidence>
<proteinExistence type="inferred from homology"/>
<protein>
    <submittedName>
        <fullName evidence="3">Universal stress protein</fullName>
    </submittedName>
</protein>
<evidence type="ECO:0000259" key="2">
    <source>
        <dbReference type="Pfam" id="PF00582"/>
    </source>
</evidence>
<accession>A0A7D4BCW8</accession>
<dbReference type="EMBL" id="CP041345">
    <property type="protein sequence ID" value="QKG78898.1"/>
    <property type="molecule type" value="Genomic_DNA"/>
</dbReference>
<dbReference type="KEGG" id="ttz:FHG85_00980"/>
<evidence type="ECO:0000256" key="1">
    <source>
        <dbReference type="ARBA" id="ARBA00008791"/>
    </source>
</evidence>
<name>A0A7D4BCW8_9BACT</name>
<dbReference type="InterPro" id="IPR014729">
    <property type="entry name" value="Rossmann-like_a/b/a_fold"/>
</dbReference>